<dbReference type="PANTHER" id="PTHR48111">
    <property type="entry name" value="REGULATOR OF RPOS"/>
    <property type="match status" value="1"/>
</dbReference>
<dbReference type="SMART" id="SM00448">
    <property type="entry name" value="REC"/>
    <property type="match status" value="1"/>
</dbReference>
<dbReference type="PANTHER" id="PTHR48111:SF4">
    <property type="entry name" value="DNA-BINDING DUAL TRANSCRIPTIONAL REGULATOR OMPR"/>
    <property type="match status" value="1"/>
</dbReference>
<dbReference type="Pfam" id="PF00072">
    <property type="entry name" value="Response_reg"/>
    <property type="match status" value="1"/>
</dbReference>
<dbReference type="FunFam" id="1.10.10.10:FF:000099">
    <property type="entry name" value="Two-component system response regulator TorR"/>
    <property type="match status" value="1"/>
</dbReference>
<dbReference type="Gene3D" id="6.10.250.690">
    <property type="match status" value="1"/>
</dbReference>
<comment type="subcellular location">
    <subcellularLocation>
        <location evidence="1">Cytoplasm</location>
    </subcellularLocation>
</comment>
<evidence type="ECO:0000256" key="11">
    <source>
        <dbReference type="PROSITE-ProRule" id="PRU01091"/>
    </source>
</evidence>
<dbReference type="CDD" id="cd00383">
    <property type="entry name" value="trans_reg_C"/>
    <property type="match status" value="1"/>
</dbReference>
<feature type="domain" description="Response regulatory" evidence="12">
    <location>
        <begin position="4"/>
        <end position="119"/>
    </location>
</feature>
<evidence type="ECO:0000256" key="10">
    <source>
        <dbReference type="PROSITE-ProRule" id="PRU00169"/>
    </source>
</evidence>
<dbReference type="GO" id="GO:0006355">
    <property type="term" value="P:regulation of DNA-templated transcription"/>
    <property type="evidence" value="ECO:0007669"/>
    <property type="project" value="InterPro"/>
</dbReference>
<keyword evidence="3 10" id="KW-0597">Phosphoprotein</keyword>
<evidence type="ECO:0000256" key="7">
    <source>
        <dbReference type="ARBA" id="ARBA00023163"/>
    </source>
</evidence>
<dbReference type="AlphaFoldDB" id="A0A6M8UIS3"/>
<dbReference type="GO" id="GO:0032993">
    <property type="term" value="C:protein-DNA complex"/>
    <property type="evidence" value="ECO:0007669"/>
    <property type="project" value="TreeGrafter"/>
</dbReference>
<dbReference type="GO" id="GO:0005829">
    <property type="term" value="C:cytosol"/>
    <property type="evidence" value="ECO:0007669"/>
    <property type="project" value="TreeGrafter"/>
</dbReference>
<dbReference type="GO" id="GO:0000156">
    <property type="term" value="F:phosphorelay response regulator activity"/>
    <property type="evidence" value="ECO:0007669"/>
    <property type="project" value="TreeGrafter"/>
</dbReference>
<dbReference type="InterPro" id="IPR011006">
    <property type="entry name" value="CheY-like_superfamily"/>
</dbReference>
<feature type="DNA-binding region" description="OmpR/PhoB-type" evidence="11">
    <location>
        <begin position="137"/>
        <end position="237"/>
    </location>
</feature>
<evidence type="ECO:0000313" key="14">
    <source>
        <dbReference type="EMBL" id="QKJ87650.1"/>
    </source>
</evidence>
<evidence type="ECO:0000256" key="8">
    <source>
        <dbReference type="ARBA" id="ARBA00040496"/>
    </source>
</evidence>
<dbReference type="Gene3D" id="1.10.10.10">
    <property type="entry name" value="Winged helix-like DNA-binding domain superfamily/Winged helix DNA-binding domain"/>
    <property type="match status" value="1"/>
</dbReference>
<keyword evidence="6 11" id="KW-0238">DNA-binding</keyword>
<evidence type="ECO:0000313" key="15">
    <source>
        <dbReference type="Proteomes" id="UP000505325"/>
    </source>
</evidence>
<evidence type="ECO:0000256" key="9">
    <source>
        <dbReference type="ARBA" id="ARBA00041745"/>
    </source>
</evidence>
<evidence type="ECO:0000256" key="3">
    <source>
        <dbReference type="ARBA" id="ARBA00022553"/>
    </source>
</evidence>
<dbReference type="SUPFAM" id="SSF46894">
    <property type="entry name" value="C-terminal effector domain of the bipartite response regulators"/>
    <property type="match status" value="1"/>
</dbReference>
<dbReference type="InterPro" id="IPR036388">
    <property type="entry name" value="WH-like_DNA-bd_sf"/>
</dbReference>
<evidence type="ECO:0000256" key="6">
    <source>
        <dbReference type="ARBA" id="ARBA00023125"/>
    </source>
</evidence>
<dbReference type="SMART" id="SM00862">
    <property type="entry name" value="Trans_reg_C"/>
    <property type="match status" value="1"/>
</dbReference>
<dbReference type="Pfam" id="PF00486">
    <property type="entry name" value="Trans_reg_C"/>
    <property type="match status" value="1"/>
</dbReference>
<reference evidence="14 15" key="1">
    <citation type="submission" date="2020-06" db="EMBL/GenBank/DDBJ databases">
        <title>Genome sequence of Paramixta manurensis strain PD-1.</title>
        <authorList>
            <person name="Lee C.W."/>
            <person name="Kim J."/>
        </authorList>
    </citation>
    <scope>NUCLEOTIDE SEQUENCE [LARGE SCALE GENOMIC DNA]</scope>
    <source>
        <strain evidence="14 15">PD-1</strain>
    </source>
</reference>
<dbReference type="InterPro" id="IPR039420">
    <property type="entry name" value="WalR-like"/>
</dbReference>
<keyword evidence="7" id="KW-0804">Transcription</keyword>
<feature type="domain" description="OmpR/PhoB-type" evidence="13">
    <location>
        <begin position="137"/>
        <end position="237"/>
    </location>
</feature>
<dbReference type="KEGG" id="pmak:PMPD1_2711"/>
<dbReference type="InterPro" id="IPR001789">
    <property type="entry name" value="Sig_transdc_resp-reg_receiver"/>
</dbReference>
<keyword evidence="4" id="KW-0902">Two-component regulatory system</keyword>
<keyword evidence="15" id="KW-1185">Reference proteome</keyword>
<proteinExistence type="predicted"/>
<dbReference type="PROSITE" id="PS50110">
    <property type="entry name" value="RESPONSE_REGULATORY"/>
    <property type="match status" value="1"/>
</dbReference>
<name>A0A6M8UIS3_9GAMM</name>
<dbReference type="EMBL" id="CP054212">
    <property type="protein sequence ID" value="QKJ87650.1"/>
    <property type="molecule type" value="Genomic_DNA"/>
</dbReference>
<gene>
    <name evidence="14" type="ORF">PMPD1_2711</name>
</gene>
<dbReference type="InterPro" id="IPR016032">
    <property type="entry name" value="Sig_transdc_resp-reg_C-effctor"/>
</dbReference>
<keyword evidence="2" id="KW-0963">Cytoplasm</keyword>
<keyword evidence="5" id="KW-0805">Transcription regulation</keyword>
<evidence type="ECO:0000259" key="12">
    <source>
        <dbReference type="PROSITE" id="PS50110"/>
    </source>
</evidence>
<sequence>MKPAILVVDDDAAICELLNDVLSEHVFTVYSCHQGRDALRLLEQHPEISLVMLDMILPDTNGLLVLQQMQRLRPDLLVIMLTGMGSESDIVVGLEMGADDYIAKPFNPRVVVARAKAVLRRSGMLSLDTAPTSLPSWKGWQFNGWRLDEERCVLFNPQQQEVTLTQGEYALLLAMIRHARKVLTRDQLLELTHSESLDVFDRTIDVLIMRLRRKIEVNPHQPMLIRTIRGLGYVFSADATRSADVPLLTSRIA</sequence>
<dbReference type="RefSeq" id="WP_173634578.1">
    <property type="nucleotide sequence ID" value="NZ_CP054212.1"/>
</dbReference>
<dbReference type="Gene3D" id="3.40.50.2300">
    <property type="match status" value="1"/>
</dbReference>
<dbReference type="Proteomes" id="UP000505325">
    <property type="component" value="Chromosome"/>
</dbReference>
<evidence type="ECO:0000256" key="2">
    <source>
        <dbReference type="ARBA" id="ARBA00022490"/>
    </source>
</evidence>
<protein>
    <recommendedName>
        <fullName evidence="8">DNA-binding dual transcriptional regulator OmpR</fullName>
    </recommendedName>
    <alternativeName>
        <fullName evidence="9">Transcriptional regulatory protein OmpR</fullName>
    </alternativeName>
</protein>
<evidence type="ECO:0000256" key="4">
    <source>
        <dbReference type="ARBA" id="ARBA00023012"/>
    </source>
</evidence>
<organism evidence="14 15">
    <name type="scientific">Paramixta manurensis</name>
    <dbReference type="NCBI Taxonomy" id="2740817"/>
    <lineage>
        <taxon>Bacteria</taxon>
        <taxon>Pseudomonadati</taxon>
        <taxon>Pseudomonadota</taxon>
        <taxon>Gammaproteobacteria</taxon>
        <taxon>Enterobacterales</taxon>
        <taxon>Erwiniaceae</taxon>
        <taxon>Paramixta</taxon>
    </lineage>
</organism>
<evidence type="ECO:0000259" key="13">
    <source>
        <dbReference type="PROSITE" id="PS51755"/>
    </source>
</evidence>
<feature type="modified residue" description="4-aspartylphosphate" evidence="10">
    <location>
        <position position="54"/>
    </location>
</feature>
<dbReference type="SUPFAM" id="SSF52172">
    <property type="entry name" value="CheY-like"/>
    <property type="match status" value="1"/>
</dbReference>
<dbReference type="InterPro" id="IPR001867">
    <property type="entry name" value="OmpR/PhoB-type_DNA-bd"/>
</dbReference>
<accession>A0A6M8UIS3</accession>
<dbReference type="PROSITE" id="PS51755">
    <property type="entry name" value="OMPR_PHOB"/>
    <property type="match status" value="1"/>
</dbReference>
<evidence type="ECO:0000256" key="5">
    <source>
        <dbReference type="ARBA" id="ARBA00023015"/>
    </source>
</evidence>
<dbReference type="GO" id="GO:0000976">
    <property type="term" value="F:transcription cis-regulatory region binding"/>
    <property type="evidence" value="ECO:0007669"/>
    <property type="project" value="TreeGrafter"/>
</dbReference>
<evidence type="ECO:0000256" key="1">
    <source>
        <dbReference type="ARBA" id="ARBA00004496"/>
    </source>
</evidence>